<feature type="compositionally biased region" description="Basic and acidic residues" evidence="1">
    <location>
        <begin position="393"/>
        <end position="405"/>
    </location>
</feature>
<keyword evidence="3" id="KW-1185">Reference proteome</keyword>
<sequence>MSSVSGSSGQNPNPIPEDPNAHLDNVDNTDSSSQDQEGAAGGVTETGLSVEVLSAGEVANIDAAIADIQDIANSVIVVGMPSSLSPLSAEAAGITEEIVSDLHKKEEELFGKVDLFSDALFDGVEETKTLVDNLKRRIEDFQKTKLGAAGQSSRKSIQDSDLEEQFLDLRRGVASLNGRINALESTAVRLVSALGDTHHEIMSMSMEDLKTAFGRRYEEIISNLNHIGLRLGEEGWKIDSRGAIPKISQEIQNVRLLLEEMHIPTEEEFIRSATESPEEAAATVSCCQAFVNKLKTLWNTLVQMFHTLYDKMLFFLFWIVKKIRSKLQFPSADKNEKNPRFENPFASTSGTTSERQNTASVRTSVSGRGDLSDEDTIRRPEDNTIETQDVDNQDGKDKKASEDDS</sequence>
<feature type="compositionally biased region" description="Polar residues" evidence="1">
    <location>
        <begin position="345"/>
        <end position="366"/>
    </location>
</feature>
<feature type="compositionally biased region" description="Polar residues" evidence="1">
    <location>
        <begin position="26"/>
        <end position="36"/>
    </location>
</feature>
<organism evidence="2 3">
    <name type="scientific">Chlamydia crocodili</name>
    <dbReference type="NCBI Taxonomy" id="2766982"/>
    <lineage>
        <taxon>Bacteria</taxon>
        <taxon>Pseudomonadati</taxon>
        <taxon>Chlamydiota</taxon>
        <taxon>Chlamydiia</taxon>
        <taxon>Chlamydiales</taxon>
        <taxon>Chlamydiaceae</taxon>
        <taxon>Chlamydia/Chlamydophila group</taxon>
        <taxon>Chlamydia</taxon>
    </lineage>
</organism>
<feature type="region of interest" description="Disordered" evidence="1">
    <location>
        <begin position="1"/>
        <end position="42"/>
    </location>
</feature>
<evidence type="ECO:0000256" key="1">
    <source>
        <dbReference type="SAM" id="MobiDB-lite"/>
    </source>
</evidence>
<dbReference type="EMBL" id="CP060791">
    <property type="protein sequence ID" value="QVE48797.1"/>
    <property type="molecule type" value="Genomic_DNA"/>
</dbReference>
<dbReference type="NCBIfam" id="NF047362">
    <property type="entry name" value="CT392_fam"/>
    <property type="match status" value="1"/>
</dbReference>
<proteinExistence type="predicted"/>
<evidence type="ECO:0000313" key="3">
    <source>
        <dbReference type="Proteomes" id="UP000680625"/>
    </source>
</evidence>
<reference evidence="2 3" key="1">
    <citation type="submission" date="2020-08" db="EMBL/GenBank/DDBJ databases">
        <title>Isolation and characterization of novel Chlamydia from Siamese crocodiles (Crocodylus siamensis).</title>
        <authorList>
            <person name="Sariya L."/>
        </authorList>
    </citation>
    <scope>NUCLEOTIDE SEQUENCE [LARGE SCALE GENOMIC DNA]</scope>
    <source>
        <strain evidence="2 3">No. 12</strain>
    </source>
</reference>
<protein>
    <submittedName>
        <fullName evidence="2">Uncharacterized protein</fullName>
    </submittedName>
</protein>
<feature type="region of interest" description="Disordered" evidence="1">
    <location>
        <begin position="331"/>
        <end position="405"/>
    </location>
</feature>
<dbReference type="RefSeq" id="WP_213240413.1">
    <property type="nucleotide sequence ID" value="NZ_CP060791.1"/>
</dbReference>
<name>A0ABX8CGS2_9CHLA</name>
<accession>A0ABX8CGS2</accession>
<dbReference type="GeneID" id="301704703"/>
<dbReference type="Proteomes" id="UP000680625">
    <property type="component" value="Chromosome"/>
</dbReference>
<evidence type="ECO:0000313" key="2">
    <source>
        <dbReference type="EMBL" id="QVE48797.1"/>
    </source>
</evidence>
<feature type="compositionally biased region" description="Polar residues" evidence="1">
    <location>
        <begin position="1"/>
        <end position="12"/>
    </location>
</feature>
<gene>
    <name evidence="2" type="ORF">H9Q19_03695</name>
</gene>